<comment type="caution">
    <text evidence="1">The sequence shown here is derived from an EMBL/GenBank/DDBJ whole genome shotgun (WGS) entry which is preliminary data.</text>
</comment>
<evidence type="ECO:0000313" key="2">
    <source>
        <dbReference type="Proteomes" id="UP000314294"/>
    </source>
</evidence>
<dbReference type="EMBL" id="SRLO01000889">
    <property type="protein sequence ID" value="TNN44690.1"/>
    <property type="molecule type" value="Genomic_DNA"/>
</dbReference>
<evidence type="ECO:0000313" key="1">
    <source>
        <dbReference type="EMBL" id="TNN44690.1"/>
    </source>
</evidence>
<proteinExistence type="predicted"/>
<keyword evidence="2" id="KW-1185">Reference proteome</keyword>
<dbReference type="Proteomes" id="UP000314294">
    <property type="component" value="Unassembled WGS sequence"/>
</dbReference>
<organism evidence="1 2">
    <name type="scientific">Liparis tanakae</name>
    <name type="common">Tanaka's snailfish</name>
    <dbReference type="NCBI Taxonomy" id="230148"/>
    <lineage>
        <taxon>Eukaryota</taxon>
        <taxon>Metazoa</taxon>
        <taxon>Chordata</taxon>
        <taxon>Craniata</taxon>
        <taxon>Vertebrata</taxon>
        <taxon>Euteleostomi</taxon>
        <taxon>Actinopterygii</taxon>
        <taxon>Neopterygii</taxon>
        <taxon>Teleostei</taxon>
        <taxon>Neoteleostei</taxon>
        <taxon>Acanthomorphata</taxon>
        <taxon>Eupercaria</taxon>
        <taxon>Perciformes</taxon>
        <taxon>Cottioidei</taxon>
        <taxon>Cottales</taxon>
        <taxon>Liparidae</taxon>
        <taxon>Liparis</taxon>
    </lineage>
</organism>
<name>A0A4Z2FUX5_9TELE</name>
<dbReference type="AlphaFoldDB" id="A0A4Z2FUX5"/>
<protein>
    <submittedName>
        <fullName evidence="1">Uncharacterized protein</fullName>
    </submittedName>
</protein>
<sequence>MRSRLERQSAFREKNRKLPRETVEVMLHNVFHPINTPKRLIVSSDAQAAQERDNEDPLFIAERIPFFTSLLAFT</sequence>
<reference evidence="1 2" key="1">
    <citation type="submission" date="2019-03" db="EMBL/GenBank/DDBJ databases">
        <title>First draft genome of Liparis tanakae, snailfish: a comprehensive survey of snailfish specific genes.</title>
        <authorList>
            <person name="Kim W."/>
            <person name="Song I."/>
            <person name="Jeong J.-H."/>
            <person name="Kim D."/>
            <person name="Kim S."/>
            <person name="Ryu S."/>
            <person name="Song J.Y."/>
            <person name="Lee S.K."/>
        </authorList>
    </citation>
    <scope>NUCLEOTIDE SEQUENCE [LARGE SCALE GENOMIC DNA]</scope>
    <source>
        <tissue evidence="1">Muscle</tissue>
    </source>
</reference>
<accession>A0A4Z2FUX5</accession>
<gene>
    <name evidence="1" type="ORF">EYF80_045119</name>
</gene>